<feature type="transmembrane region" description="Helical" evidence="6">
    <location>
        <begin position="368"/>
        <end position="390"/>
    </location>
</feature>
<dbReference type="RefSeq" id="XP_064654021.1">
    <property type="nucleotide sequence ID" value="XM_064807746.1"/>
</dbReference>
<protein>
    <recommendedName>
        <fullName evidence="7">Major facilitator superfamily (MFS) profile domain-containing protein</fullName>
    </recommendedName>
</protein>
<dbReference type="Proteomes" id="UP001337655">
    <property type="component" value="Unassembled WGS sequence"/>
</dbReference>
<feature type="transmembrane region" description="Helical" evidence="6">
    <location>
        <begin position="49"/>
        <end position="67"/>
    </location>
</feature>
<dbReference type="InterPro" id="IPR005828">
    <property type="entry name" value="MFS_sugar_transport-like"/>
</dbReference>
<dbReference type="AlphaFoldDB" id="A0AAV9NZ02"/>
<evidence type="ECO:0000259" key="7">
    <source>
        <dbReference type="PROSITE" id="PS50850"/>
    </source>
</evidence>
<dbReference type="InterPro" id="IPR036259">
    <property type="entry name" value="MFS_trans_sf"/>
</dbReference>
<comment type="subcellular location">
    <subcellularLocation>
        <location evidence="1">Membrane</location>
        <topology evidence="1">Multi-pass membrane protein</topology>
    </subcellularLocation>
</comment>
<evidence type="ECO:0000256" key="5">
    <source>
        <dbReference type="SAM" id="MobiDB-lite"/>
    </source>
</evidence>
<comment type="caution">
    <text evidence="8">The sequence shown here is derived from an EMBL/GenBank/DDBJ whole genome shotgun (WGS) entry which is preliminary data.</text>
</comment>
<feature type="transmembrane region" description="Helical" evidence="6">
    <location>
        <begin position="116"/>
        <end position="134"/>
    </location>
</feature>
<evidence type="ECO:0000256" key="3">
    <source>
        <dbReference type="ARBA" id="ARBA00022989"/>
    </source>
</evidence>
<keyword evidence="9" id="KW-1185">Reference proteome</keyword>
<gene>
    <name evidence="8" type="ORF">LTR77_010528</name>
</gene>
<dbReference type="PROSITE" id="PS50850">
    <property type="entry name" value="MFS"/>
    <property type="match status" value="1"/>
</dbReference>
<feature type="transmembrane region" description="Helical" evidence="6">
    <location>
        <begin position="315"/>
        <end position="337"/>
    </location>
</feature>
<reference evidence="8 9" key="1">
    <citation type="submission" date="2023-08" db="EMBL/GenBank/DDBJ databases">
        <title>Black Yeasts Isolated from many extreme environments.</title>
        <authorList>
            <person name="Coleine C."/>
            <person name="Stajich J.E."/>
            <person name="Selbmann L."/>
        </authorList>
    </citation>
    <scope>NUCLEOTIDE SEQUENCE [LARGE SCALE GENOMIC DNA]</scope>
    <source>
        <strain evidence="8 9">CCFEE 5935</strain>
    </source>
</reference>
<feature type="transmembrane region" description="Helical" evidence="6">
    <location>
        <begin position="442"/>
        <end position="463"/>
    </location>
</feature>
<accession>A0AAV9NZ02</accession>
<dbReference type="CDD" id="cd17316">
    <property type="entry name" value="MFS_SV2_like"/>
    <property type="match status" value="1"/>
</dbReference>
<keyword evidence="3 6" id="KW-1133">Transmembrane helix</keyword>
<evidence type="ECO:0000256" key="4">
    <source>
        <dbReference type="ARBA" id="ARBA00023136"/>
    </source>
</evidence>
<dbReference type="Gene3D" id="1.20.1250.20">
    <property type="entry name" value="MFS general substrate transporter like domains"/>
    <property type="match status" value="2"/>
</dbReference>
<keyword evidence="2 6" id="KW-0812">Transmembrane</keyword>
<evidence type="ECO:0000256" key="2">
    <source>
        <dbReference type="ARBA" id="ARBA00022692"/>
    </source>
</evidence>
<feature type="region of interest" description="Disordered" evidence="5">
    <location>
        <begin position="498"/>
        <end position="524"/>
    </location>
</feature>
<dbReference type="GO" id="GO:0015355">
    <property type="term" value="F:secondary active monocarboxylate transmembrane transporter activity"/>
    <property type="evidence" value="ECO:0007669"/>
    <property type="project" value="TreeGrafter"/>
</dbReference>
<dbReference type="FunFam" id="1.20.1250.20:FF:000340">
    <property type="entry name" value="MFS transporter, SHS family, lactate transporter"/>
    <property type="match status" value="1"/>
</dbReference>
<evidence type="ECO:0000256" key="1">
    <source>
        <dbReference type="ARBA" id="ARBA00004141"/>
    </source>
</evidence>
<feature type="transmembrane region" description="Helical" evidence="6">
    <location>
        <begin position="87"/>
        <end position="109"/>
    </location>
</feature>
<dbReference type="SUPFAM" id="SSF103473">
    <property type="entry name" value="MFS general substrate transporter"/>
    <property type="match status" value="1"/>
</dbReference>
<feature type="transmembrane region" description="Helical" evidence="6">
    <location>
        <begin position="208"/>
        <end position="226"/>
    </location>
</feature>
<dbReference type="InterPro" id="IPR020846">
    <property type="entry name" value="MFS_dom"/>
</dbReference>
<dbReference type="GeneID" id="89931854"/>
<evidence type="ECO:0000313" key="9">
    <source>
        <dbReference type="Proteomes" id="UP001337655"/>
    </source>
</evidence>
<dbReference type="GO" id="GO:0035879">
    <property type="term" value="P:plasma membrane lactate transport"/>
    <property type="evidence" value="ECO:0007669"/>
    <property type="project" value="TreeGrafter"/>
</dbReference>
<organism evidence="8 9">
    <name type="scientific">Saxophila tyrrhenica</name>
    <dbReference type="NCBI Taxonomy" id="1690608"/>
    <lineage>
        <taxon>Eukaryota</taxon>
        <taxon>Fungi</taxon>
        <taxon>Dikarya</taxon>
        <taxon>Ascomycota</taxon>
        <taxon>Pezizomycotina</taxon>
        <taxon>Dothideomycetes</taxon>
        <taxon>Dothideomycetidae</taxon>
        <taxon>Mycosphaerellales</taxon>
        <taxon>Extremaceae</taxon>
        <taxon>Saxophila</taxon>
    </lineage>
</organism>
<dbReference type="EMBL" id="JAVRRT010000024">
    <property type="protein sequence ID" value="KAK5163579.1"/>
    <property type="molecule type" value="Genomic_DNA"/>
</dbReference>
<feature type="transmembrane region" description="Helical" evidence="6">
    <location>
        <begin position="344"/>
        <end position="362"/>
    </location>
</feature>
<dbReference type="PANTHER" id="PTHR23508">
    <property type="entry name" value="CARBOXYLIC ACID TRANSPORTER PROTEIN HOMOLOG"/>
    <property type="match status" value="1"/>
</dbReference>
<evidence type="ECO:0000256" key="6">
    <source>
        <dbReference type="SAM" id="Phobius"/>
    </source>
</evidence>
<dbReference type="PANTHER" id="PTHR23508:SF10">
    <property type="entry name" value="CARBOXYLIC ACID TRANSPORTER PROTEIN HOMOLOG"/>
    <property type="match status" value="1"/>
</dbReference>
<name>A0AAV9NZ02_9PEZI</name>
<feature type="transmembrane region" description="Helical" evidence="6">
    <location>
        <begin position="176"/>
        <end position="196"/>
    </location>
</feature>
<dbReference type="GO" id="GO:0005886">
    <property type="term" value="C:plasma membrane"/>
    <property type="evidence" value="ECO:0007669"/>
    <property type="project" value="TreeGrafter"/>
</dbReference>
<feature type="transmembrane region" description="Helical" evidence="6">
    <location>
        <begin position="146"/>
        <end position="164"/>
    </location>
</feature>
<feature type="domain" description="Major facilitator superfamily (MFS) profile" evidence="7">
    <location>
        <begin position="51"/>
        <end position="468"/>
    </location>
</feature>
<feature type="transmembrane region" description="Helical" evidence="6">
    <location>
        <begin position="402"/>
        <end position="422"/>
    </location>
</feature>
<feature type="transmembrane region" description="Helical" evidence="6">
    <location>
        <begin position="276"/>
        <end position="295"/>
    </location>
</feature>
<sequence>MKNYMEAGWFYSPRQIASYIPRRFVTLKPPRNKLRSPIAVLRELDLHQWLMFTVGFLGWTWDAFDFFTVSLTVTEIAADFDEDAASVTWGITVTLMLRSVGALISGVFSDRYGRKWPFIVNLFLFIVLELGSGFCQNLSQFLAVRSLYGIAMGGLFGPAAATALEDLSYDARGVLSGFFEMGYAIGYLLAAAFYRALVPTTTHGWRSLFWFGAGPPVLIIAFRLCLPETNYFQVMKAEREARNRLEHADSGGATAGRANGFRAFLKDSAKSLKDNWVLFIFLVVIMSGFNAISHGSQDFYPTFLKSQLGKTPTQVTIITVVGQAGAFIGANIVGYFSTFTGRRLSMMITCVIGAALIPGYILPRNMDLVATVFFEQLCVGGVWGPIPIYLVEVNPPTLRTLLVGFTYQLGNLVSSASATIQATIGERYPLPPGPDGEERFNYGKVIAIFLGAVWAYLLLFLFLGPEMSPEERAAEAEHAKYLENLRAQGVSLKEIGEEMALKGKKDEEDNRSVSPHRSGEKELA</sequence>
<evidence type="ECO:0000313" key="8">
    <source>
        <dbReference type="EMBL" id="KAK5163579.1"/>
    </source>
</evidence>
<keyword evidence="4 6" id="KW-0472">Membrane</keyword>
<proteinExistence type="predicted"/>
<dbReference type="Pfam" id="PF00083">
    <property type="entry name" value="Sugar_tr"/>
    <property type="match status" value="1"/>
</dbReference>